<accession>A0A8F9XGX3</accession>
<dbReference type="RefSeq" id="WP_220161804.1">
    <property type="nucleotide sequence ID" value="NZ_CP080507.1"/>
</dbReference>
<name>A0A8F9XGX3_9BACT</name>
<keyword evidence="4" id="KW-1185">Reference proteome</keyword>
<dbReference type="InterPro" id="IPR055170">
    <property type="entry name" value="GFO_IDH_MocA-like_dom"/>
</dbReference>
<feature type="domain" description="Gfo/Idh/MocA-like oxidoreductase N-terminal" evidence="1">
    <location>
        <begin position="7"/>
        <end position="119"/>
    </location>
</feature>
<dbReference type="Pfam" id="PF01408">
    <property type="entry name" value="GFO_IDH_MocA"/>
    <property type="match status" value="1"/>
</dbReference>
<dbReference type="GO" id="GO:0000166">
    <property type="term" value="F:nucleotide binding"/>
    <property type="evidence" value="ECO:0007669"/>
    <property type="project" value="InterPro"/>
</dbReference>
<dbReference type="KEGG" id="ole:K0B96_15570"/>
<dbReference type="PANTHER" id="PTHR43249">
    <property type="entry name" value="UDP-N-ACETYL-2-AMINO-2-DEOXY-D-GLUCURONATE OXIDASE"/>
    <property type="match status" value="1"/>
</dbReference>
<evidence type="ECO:0000313" key="4">
    <source>
        <dbReference type="Proteomes" id="UP000825051"/>
    </source>
</evidence>
<dbReference type="EMBL" id="CP080507">
    <property type="protein sequence ID" value="QYM78700.1"/>
    <property type="molecule type" value="Genomic_DNA"/>
</dbReference>
<sequence>MKKTYHAVLVGTGGIGAAHVNAVNATAGRVKLVAACDIDAGRARAFCDQHQIPGAHTDYATMLKETKPDIVLIAAPPGLHAGMSIAAMESGAWVLCEKPLCASLAELDQIQTAENATGRYTSCVFQMRFATSNQHIRRLLNDGVFGRPLLALCNTVWFRDAAYYAVPWRGKWSTELGGPTMSQGIHTMDHLLHLFGEWSEVRAVVDTLHHKIEVEDLSMAHVKFANGARAAIVNSTVCPRQETYLRLDCVDATIELTHLYAYTRENWKMTPAAPEKSAAMQAAWDAFPTPDVGSTHGAQLNEIVGHMDAGTRPLTSGDEARRTLEFLTAIYKSAFTNQPVTRGSIRPGDPFYTALHGGMAPARSKG</sequence>
<feature type="domain" description="GFO/IDH/MocA-like oxidoreductase" evidence="2">
    <location>
        <begin position="134"/>
        <end position="252"/>
    </location>
</feature>
<dbReference type="AlphaFoldDB" id="A0A8F9XGX3"/>
<dbReference type="InterPro" id="IPR000683">
    <property type="entry name" value="Gfo/Idh/MocA-like_OxRdtase_N"/>
</dbReference>
<dbReference type="PANTHER" id="PTHR43249:SF1">
    <property type="entry name" value="D-GLUCOSIDE 3-DEHYDROGENASE"/>
    <property type="match status" value="1"/>
</dbReference>
<evidence type="ECO:0000259" key="2">
    <source>
        <dbReference type="Pfam" id="PF22725"/>
    </source>
</evidence>
<reference evidence="3" key="1">
    <citation type="submission" date="2021-08" db="EMBL/GenBank/DDBJ databases">
        <title>Genome of a novel bacterium of the phylum Verrucomicrobia, Oleiharenicola sp. KSB-15.</title>
        <authorList>
            <person name="Chung J.-H."/>
            <person name="Ahn J.-H."/>
            <person name="Yoon Y."/>
            <person name="Kim D.-Y."/>
            <person name="An S.-H."/>
            <person name="Park I."/>
            <person name="Yeon J."/>
        </authorList>
    </citation>
    <scope>NUCLEOTIDE SEQUENCE</scope>
    <source>
        <strain evidence="3">KSB-15</strain>
    </source>
</reference>
<dbReference type="Pfam" id="PF22725">
    <property type="entry name" value="GFO_IDH_MocA_C3"/>
    <property type="match status" value="1"/>
</dbReference>
<dbReference type="SUPFAM" id="SSF51735">
    <property type="entry name" value="NAD(P)-binding Rossmann-fold domains"/>
    <property type="match status" value="1"/>
</dbReference>
<dbReference type="Proteomes" id="UP000825051">
    <property type="component" value="Chromosome"/>
</dbReference>
<dbReference type="Gene3D" id="3.40.50.720">
    <property type="entry name" value="NAD(P)-binding Rossmann-like Domain"/>
    <property type="match status" value="1"/>
</dbReference>
<dbReference type="SUPFAM" id="SSF55347">
    <property type="entry name" value="Glyceraldehyde-3-phosphate dehydrogenase-like, C-terminal domain"/>
    <property type="match status" value="1"/>
</dbReference>
<dbReference type="InterPro" id="IPR036291">
    <property type="entry name" value="NAD(P)-bd_dom_sf"/>
</dbReference>
<evidence type="ECO:0000313" key="3">
    <source>
        <dbReference type="EMBL" id="QYM78700.1"/>
    </source>
</evidence>
<organism evidence="3 4">
    <name type="scientific">Horticoccus luteus</name>
    <dbReference type="NCBI Taxonomy" id="2862869"/>
    <lineage>
        <taxon>Bacteria</taxon>
        <taxon>Pseudomonadati</taxon>
        <taxon>Verrucomicrobiota</taxon>
        <taxon>Opitutia</taxon>
        <taxon>Opitutales</taxon>
        <taxon>Opitutaceae</taxon>
        <taxon>Horticoccus</taxon>
    </lineage>
</organism>
<evidence type="ECO:0000259" key="1">
    <source>
        <dbReference type="Pfam" id="PF01408"/>
    </source>
</evidence>
<gene>
    <name evidence="3" type="ORF">K0B96_15570</name>
</gene>
<dbReference type="InterPro" id="IPR052515">
    <property type="entry name" value="Gfo/Idh/MocA_Oxidoreductase"/>
</dbReference>
<protein>
    <submittedName>
        <fullName evidence="3">Gfo/Idh/MocA family oxidoreductase</fullName>
    </submittedName>
</protein>
<dbReference type="Gene3D" id="3.30.360.10">
    <property type="entry name" value="Dihydrodipicolinate Reductase, domain 2"/>
    <property type="match status" value="1"/>
</dbReference>
<proteinExistence type="predicted"/>